<keyword evidence="8" id="KW-1185">Reference proteome</keyword>
<dbReference type="InterPro" id="IPR050578">
    <property type="entry name" value="MARVEL-CKLF_proteins"/>
</dbReference>
<feature type="transmembrane region" description="Helical" evidence="6">
    <location>
        <begin position="71"/>
        <end position="91"/>
    </location>
</feature>
<dbReference type="GO" id="GO:0016020">
    <property type="term" value="C:membrane"/>
    <property type="evidence" value="ECO:0007669"/>
    <property type="project" value="UniProtKB-SubCell"/>
</dbReference>
<keyword evidence="3 6" id="KW-1133">Transmembrane helix</keyword>
<keyword evidence="4 5" id="KW-0472">Membrane</keyword>
<feature type="transmembrane region" description="Helical" evidence="6">
    <location>
        <begin position="43"/>
        <end position="64"/>
    </location>
</feature>
<dbReference type="WBParaSite" id="nRc.2.0.1.t21646-RA">
    <property type="protein sequence ID" value="nRc.2.0.1.t21646-RA"/>
    <property type="gene ID" value="nRc.2.0.1.g21646"/>
</dbReference>
<dbReference type="InterPro" id="IPR008253">
    <property type="entry name" value="Marvel"/>
</dbReference>
<evidence type="ECO:0000259" key="7">
    <source>
        <dbReference type="PROSITE" id="PS51225"/>
    </source>
</evidence>
<keyword evidence="2 5" id="KW-0812">Transmembrane</keyword>
<dbReference type="PROSITE" id="PS51225">
    <property type="entry name" value="MARVEL"/>
    <property type="match status" value="1"/>
</dbReference>
<dbReference type="PANTHER" id="PTHR22776:SF49">
    <property type="entry name" value="MARVEL DOMAIN-CONTAINING PROTEIN"/>
    <property type="match status" value="1"/>
</dbReference>
<feature type="transmembrane region" description="Helical" evidence="6">
    <location>
        <begin position="103"/>
        <end position="122"/>
    </location>
</feature>
<evidence type="ECO:0000313" key="8">
    <source>
        <dbReference type="Proteomes" id="UP000887565"/>
    </source>
</evidence>
<comment type="subcellular location">
    <subcellularLocation>
        <location evidence="1">Membrane</location>
        <topology evidence="1">Multi-pass membrane protein</topology>
    </subcellularLocation>
</comment>
<reference evidence="9" key="1">
    <citation type="submission" date="2022-11" db="UniProtKB">
        <authorList>
            <consortium name="WormBaseParasite"/>
        </authorList>
    </citation>
    <scope>IDENTIFICATION</scope>
</reference>
<dbReference type="PANTHER" id="PTHR22776">
    <property type="entry name" value="MARVEL-CONTAINING POTENTIAL LIPID RAFT-ASSOCIATED PROTEIN"/>
    <property type="match status" value="1"/>
</dbReference>
<dbReference type="Proteomes" id="UP000887565">
    <property type="component" value="Unplaced"/>
</dbReference>
<dbReference type="OMA" id="ICVIIAP"/>
<evidence type="ECO:0000256" key="6">
    <source>
        <dbReference type="SAM" id="Phobius"/>
    </source>
</evidence>
<evidence type="ECO:0000256" key="5">
    <source>
        <dbReference type="PROSITE-ProRule" id="PRU00581"/>
    </source>
</evidence>
<name>A0A915J5D2_ROMCU</name>
<evidence type="ECO:0000256" key="2">
    <source>
        <dbReference type="ARBA" id="ARBA00022692"/>
    </source>
</evidence>
<proteinExistence type="predicted"/>
<dbReference type="AlphaFoldDB" id="A0A915J5D2"/>
<accession>A0A915J5D2</accession>
<evidence type="ECO:0000256" key="4">
    <source>
        <dbReference type="ARBA" id="ARBA00023136"/>
    </source>
</evidence>
<protein>
    <submittedName>
        <fullName evidence="9">MARVEL domain-containing protein</fullName>
    </submittedName>
</protein>
<organism evidence="8 9">
    <name type="scientific">Romanomermis culicivorax</name>
    <name type="common">Nematode worm</name>
    <dbReference type="NCBI Taxonomy" id="13658"/>
    <lineage>
        <taxon>Eukaryota</taxon>
        <taxon>Metazoa</taxon>
        <taxon>Ecdysozoa</taxon>
        <taxon>Nematoda</taxon>
        <taxon>Enoplea</taxon>
        <taxon>Dorylaimia</taxon>
        <taxon>Mermithida</taxon>
        <taxon>Mermithoidea</taxon>
        <taxon>Mermithidae</taxon>
        <taxon>Romanomermis</taxon>
    </lineage>
</organism>
<evidence type="ECO:0000256" key="1">
    <source>
        <dbReference type="ARBA" id="ARBA00004141"/>
    </source>
</evidence>
<feature type="domain" description="MARVEL" evidence="7">
    <location>
        <begin position="36"/>
        <end position="157"/>
    </location>
</feature>
<sequence length="157" mass="17380">MGDYVQQQEEAKVTTTTTTTTSVGMTLEKPEINTEYLTQVPGILKIAAIVLSLITFICAVSGCSYHSNASWTAFVSCSAFVICIILLIFALLRVPQDYPRFNWNLYFFAFVCTALFGYETYLKFQNWRSTSIRGSSAGVLRSMPAATTPQAPNHPVP</sequence>
<evidence type="ECO:0000313" key="9">
    <source>
        <dbReference type="WBParaSite" id="nRc.2.0.1.t21646-RA"/>
    </source>
</evidence>
<evidence type="ECO:0000256" key="3">
    <source>
        <dbReference type="ARBA" id="ARBA00022989"/>
    </source>
</evidence>